<comment type="subcellular location">
    <subcellularLocation>
        <location evidence="1">Membrane</location>
        <topology evidence="1">Multi-pass membrane protein</topology>
    </subcellularLocation>
</comment>
<evidence type="ECO:0000256" key="1">
    <source>
        <dbReference type="ARBA" id="ARBA00004141"/>
    </source>
</evidence>
<comment type="caution">
    <text evidence="11">The sequence shown here is derived from an EMBL/GenBank/DDBJ whole genome shotgun (WGS) entry which is preliminary data.</text>
</comment>
<evidence type="ECO:0000256" key="8">
    <source>
        <dbReference type="ARBA" id="ARBA00023136"/>
    </source>
</evidence>
<evidence type="ECO:0000256" key="3">
    <source>
        <dbReference type="ARBA" id="ARBA00022449"/>
    </source>
</evidence>
<evidence type="ECO:0000256" key="7">
    <source>
        <dbReference type="ARBA" id="ARBA00023065"/>
    </source>
</evidence>
<keyword evidence="3" id="KW-0050">Antiport</keyword>
<evidence type="ECO:0000313" key="11">
    <source>
        <dbReference type="EMBL" id="KAH8482460.1"/>
    </source>
</evidence>
<evidence type="ECO:0000256" key="2">
    <source>
        <dbReference type="ARBA" id="ARBA00022448"/>
    </source>
</evidence>
<feature type="domain" description="Cation/H+ exchanger transmembrane" evidence="10">
    <location>
        <begin position="41"/>
        <end position="173"/>
    </location>
</feature>
<dbReference type="GO" id="GO:0016020">
    <property type="term" value="C:membrane"/>
    <property type="evidence" value="ECO:0007669"/>
    <property type="project" value="UniProtKB-SubCell"/>
</dbReference>
<keyword evidence="5" id="KW-0732">Signal</keyword>
<protein>
    <recommendedName>
        <fullName evidence="10">Cation/H+ exchanger transmembrane domain-containing protein</fullName>
    </recommendedName>
</protein>
<dbReference type="AlphaFoldDB" id="A0A8T2WNU7"/>
<evidence type="ECO:0000313" key="12">
    <source>
        <dbReference type="Proteomes" id="UP000807159"/>
    </source>
</evidence>
<keyword evidence="8 9" id="KW-0472">Membrane</keyword>
<evidence type="ECO:0000256" key="9">
    <source>
        <dbReference type="SAM" id="Phobius"/>
    </source>
</evidence>
<keyword evidence="4 9" id="KW-0812">Transmembrane</keyword>
<dbReference type="PANTHER" id="PTHR16254">
    <property type="entry name" value="POTASSIUM/PROTON ANTIPORTER-RELATED"/>
    <property type="match status" value="1"/>
</dbReference>
<dbReference type="InterPro" id="IPR045158">
    <property type="entry name" value="KEA4/5/6-like"/>
</dbReference>
<keyword evidence="7" id="KW-0406">Ion transport</keyword>
<dbReference type="Proteomes" id="UP000807159">
    <property type="component" value="Chromosome 18"/>
</dbReference>
<dbReference type="PANTHER" id="PTHR16254:SF29">
    <property type="entry name" value="K(+) EFFLUX ANTIPORTER 6"/>
    <property type="match status" value="1"/>
</dbReference>
<name>A0A8T2WNU7_POPDE</name>
<proteinExistence type="predicted"/>
<reference evidence="11" key="1">
    <citation type="journal article" date="2021" name="J. Hered.">
        <title>Genome Assembly of Salicaceae Populus deltoides (Eastern Cottonwood) I-69 Based on Nanopore Sequencing and Hi-C Technologies.</title>
        <authorList>
            <person name="Bai S."/>
            <person name="Wu H."/>
            <person name="Zhang J."/>
            <person name="Pan Z."/>
            <person name="Zhao W."/>
            <person name="Li Z."/>
            <person name="Tong C."/>
        </authorList>
    </citation>
    <scope>NUCLEOTIDE SEQUENCE</scope>
    <source>
        <tissue evidence="11">Leaf</tissue>
    </source>
</reference>
<evidence type="ECO:0000256" key="4">
    <source>
        <dbReference type="ARBA" id="ARBA00022692"/>
    </source>
</evidence>
<keyword evidence="12" id="KW-1185">Reference proteome</keyword>
<keyword evidence="2" id="KW-0813">Transport</keyword>
<feature type="transmembrane region" description="Helical" evidence="9">
    <location>
        <begin position="85"/>
        <end position="104"/>
    </location>
</feature>
<dbReference type="EMBL" id="JACEGQ020000018">
    <property type="protein sequence ID" value="KAH8482460.1"/>
    <property type="molecule type" value="Genomic_DNA"/>
</dbReference>
<gene>
    <name evidence="11" type="ORF">H0E87_029776</name>
</gene>
<keyword evidence="6 9" id="KW-1133">Transmembrane helix</keyword>
<dbReference type="Pfam" id="PF00999">
    <property type="entry name" value="Na_H_Exchanger"/>
    <property type="match status" value="1"/>
</dbReference>
<dbReference type="GO" id="GO:0015386">
    <property type="term" value="F:potassium:proton antiporter activity"/>
    <property type="evidence" value="ECO:0007669"/>
    <property type="project" value="InterPro"/>
</dbReference>
<evidence type="ECO:0000256" key="5">
    <source>
        <dbReference type="ARBA" id="ARBA00022729"/>
    </source>
</evidence>
<feature type="transmembrane region" description="Helical" evidence="9">
    <location>
        <begin position="53"/>
        <end position="73"/>
    </location>
</feature>
<dbReference type="InterPro" id="IPR006153">
    <property type="entry name" value="Cation/H_exchanger_TM"/>
</dbReference>
<accession>A0A8T2WNU7</accession>
<sequence>MALRFWYKALTILTVIMPPYHFNTQWSNGIRVRICMMVPNLVPMLCGGKSSEGVFVGAFLSMSSTAVVLKFLMEKNSTNALHGQVTIGTLILQDCAVGLLFALLPVLGGTSGVLQGLMSMTKVLVVLIAFLAVLSILSCTWVPWFLKLMMSLSSQTNELYQLASVAFCLLVAWRNQTAALKELYLEHSNQ</sequence>
<feature type="transmembrane region" description="Helical" evidence="9">
    <location>
        <begin position="124"/>
        <end position="146"/>
    </location>
</feature>
<dbReference type="InterPro" id="IPR038770">
    <property type="entry name" value="Na+/solute_symporter_sf"/>
</dbReference>
<evidence type="ECO:0000256" key="6">
    <source>
        <dbReference type="ARBA" id="ARBA00022989"/>
    </source>
</evidence>
<dbReference type="Gene3D" id="1.20.1530.20">
    <property type="match status" value="1"/>
</dbReference>
<evidence type="ECO:0000259" key="10">
    <source>
        <dbReference type="Pfam" id="PF00999"/>
    </source>
</evidence>
<organism evidence="11 12">
    <name type="scientific">Populus deltoides</name>
    <name type="common">Eastern poplar</name>
    <name type="synonym">Eastern cottonwood</name>
    <dbReference type="NCBI Taxonomy" id="3696"/>
    <lineage>
        <taxon>Eukaryota</taxon>
        <taxon>Viridiplantae</taxon>
        <taxon>Streptophyta</taxon>
        <taxon>Embryophyta</taxon>
        <taxon>Tracheophyta</taxon>
        <taxon>Spermatophyta</taxon>
        <taxon>Magnoliopsida</taxon>
        <taxon>eudicotyledons</taxon>
        <taxon>Gunneridae</taxon>
        <taxon>Pentapetalae</taxon>
        <taxon>rosids</taxon>
        <taxon>fabids</taxon>
        <taxon>Malpighiales</taxon>
        <taxon>Salicaceae</taxon>
        <taxon>Saliceae</taxon>
        <taxon>Populus</taxon>
    </lineage>
</organism>